<evidence type="ECO:0000259" key="8">
    <source>
        <dbReference type="Pfam" id="PF00723"/>
    </source>
</evidence>
<dbReference type="OrthoDB" id="6123450at2759"/>
<comment type="caution">
    <text evidence="9">The sequence shown here is derived from an EMBL/GenBank/DDBJ whole genome shotgun (WGS) entry which is preliminary data.</text>
</comment>
<dbReference type="InterPro" id="IPR012341">
    <property type="entry name" value="6hp_glycosidase-like_sf"/>
</dbReference>
<keyword evidence="4" id="KW-0378">Hydrolase</keyword>
<name>A0A1C7N730_9FUNG</name>
<dbReference type="GO" id="GO:0000272">
    <property type="term" value="P:polysaccharide catabolic process"/>
    <property type="evidence" value="ECO:0007669"/>
    <property type="project" value="UniProtKB-KW"/>
</dbReference>
<evidence type="ECO:0000313" key="9">
    <source>
        <dbReference type="EMBL" id="OBZ83124.1"/>
    </source>
</evidence>
<comment type="similarity">
    <text evidence="2">Belongs to the glycosyl hydrolase 15 family.</text>
</comment>
<dbReference type="GO" id="GO:0000324">
    <property type="term" value="C:fungal-type vacuole"/>
    <property type="evidence" value="ECO:0007669"/>
    <property type="project" value="TreeGrafter"/>
</dbReference>
<dbReference type="EMBL" id="LUGH01000717">
    <property type="protein sequence ID" value="OBZ83124.1"/>
    <property type="molecule type" value="Genomic_DNA"/>
</dbReference>
<dbReference type="Proteomes" id="UP000093000">
    <property type="component" value="Unassembled WGS sequence"/>
</dbReference>
<sequence>MATGNYAYQDQIILSTVDSRIDKWIAQQQVISYHAMLKNINPPGTRQGFFAASLSTYHPDYFYTWTRDAALVARVLTHLPETNSSLLKDFVEFQLETQTTSTVCQCLGEPKFYPNGSGYQGSWGRPQNDGPAERAITWMLIAKRLNEPDYTEYLLPALIKDLTYLTEVWQQPCFDLWEEVEGVHFHTLMVMRRALLDAVDFLQGTSYPTDHYRSTARAIEARLETFWSEEHKRVIVTQDRQRGVPKPSQLDVAVLLAANLVASRQDGFFSPGSDKMLATAVALEDAFRALYPINQDLNGLGTSIGRYPDDIYDGYGLSLGNPWFLATAAYTELYYLAIDEWKQHGLVMNEINRVFFERIVTVCPNATYLAPDSFALDQLVTQVKQKADRFLWTIEYHQAHNGSMSEQFDRVTGFMAGARDLTWSHAAFISAVQAKLGTPIK</sequence>
<evidence type="ECO:0000256" key="3">
    <source>
        <dbReference type="ARBA" id="ARBA00012593"/>
    </source>
</evidence>
<reference evidence="9 10" key="1">
    <citation type="submission" date="2016-03" db="EMBL/GenBank/DDBJ databases">
        <title>Choanephora cucurbitarum.</title>
        <authorList>
            <person name="Min B."/>
            <person name="Park H."/>
            <person name="Park J.-H."/>
            <person name="Shin H.-D."/>
            <person name="Choi I.-G."/>
        </authorList>
    </citation>
    <scope>NUCLEOTIDE SEQUENCE [LARGE SCALE GENOMIC DNA]</scope>
    <source>
        <strain evidence="9 10">KUS-F28377</strain>
    </source>
</reference>
<evidence type="ECO:0000256" key="5">
    <source>
        <dbReference type="ARBA" id="ARBA00023277"/>
    </source>
</evidence>
<dbReference type="Pfam" id="PF00723">
    <property type="entry name" value="Glyco_hydro_15"/>
    <property type="match status" value="1"/>
</dbReference>
<gene>
    <name evidence="9" type="primary">amyD</name>
    <name evidence="9" type="ORF">A0J61_08827</name>
</gene>
<dbReference type="InterPro" id="IPR011613">
    <property type="entry name" value="GH15-like"/>
</dbReference>
<dbReference type="InterPro" id="IPR008928">
    <property type="entry name" value="6-hairpin_glycosidase_sf"/>
</dbReference>
<keyword evidence="6" id="KW-0326">Glycosidase</keyword>
<dbReference type="EC" id="3.2.1.3" evidence="3"/>
<dbReference type="Gene3D" id="1.50.10.10">
    <property type="match status" value="1"/>
</dbReference>
<keyword evidence="10" id="KW-1185">Reference proteome</keyword>
<dbReference type="PANTHER" id="PTHR31616">
    <property type="entry name" value="TREHALASE"/>
    <property type="match status" value="1"/>
</dbReference>
<dbReference type="STRING" id="101091.A0A1C7N730"/>
<keyword evidence="7" id="KW-0624">Polysaccharide degradation</keyword>
<keyword evidence="5" id="KW-0119">Carbohydrate metabolism</keyword>
<protein>
    <recommendedName>
        <fullName evidence="3">glucan 1,4-alpha-glucosidase</fullName>
        <ecNumber evidence="3">3.2.1.3</ecNumber>
    </recommendedName>
</protein>
<dbReference type="SUPFAM" id="SSF48208">
    <property type="entry name" value="Six-hairpin glycosidases"/>
    <property type="match status" value="1"/>
</dbReference>
<dbReference type="InterPro" id="IPR000165">
    <property type="entry name" value="Glucoamylase"/>
</dbReference>
<dbReference type="InParanoid" id="A0A1C7N730"/>
<evidence type="ECO:0000313" key="10">
    <source>
        <dbReference type="Proteomes" id="UP000093000"/>
    </source>
</evidence>
<organism evidence="9 10">
    <name type="scientific">Choanephora cucurbitarum</name>
    <dbReference type="NCBI Taxonomy" id="101091"/>
    <lineage>
        <taxon>Eukaryota</taxon>
        <taxon>Fungi</taxon>
        <taxon>Fungi incertae sedis</taxon>
        <taxon>Mucoromycota</taxon>
        <taxon>Mucoromycotina</taxon>
        <taxon>Mucoromycetes</taxon>
        <taxon>Mucorales</taxon>
        <taxon>Mucorineae</taxon>
        <taxon>Choanephoraceae</taxon>
        <taxon>Choanephoroideae</taxon>
        <taxon>Choanephora</taxon>
    </lineage>
</organism>
<proteinExistence type="inferred from homology"/>
<evidence type="ECO:0000256" key="6">
    <source>
        <dbReference type="ARBA" id="ARBA00023295"/>
    </source>
</evidence>
<accession>A0A1C7N730</accession>
<dbReference type="PANTHER" id="PTHR31616:SF9">
    <property type="entry name" value="GLUCOAMYLASE, INTRACELLULAR SPORULATION-SPECIFIC"/>
    <property type="match status" value="1"/>
</dbReference>
<feature type="domain" description="GH15-like" evidence="8">
    <location>
        <begin position="35"/>
        <end position="432"/>
    </location>
</feature>
<dbReference type="FunCoup" id="A0A1C7N730">
    <property type="interactions" value="67"/>
</dbReference>
<evidence type="ECO:0000256" key="7">
    <source>
        <dbReference type="ARBA" id="ARBA00023326"/>
    </source>
</evidence>
<dbReference type="AlphaFoldDB" id="A0A1C7N730"/>
<evidence type="ECO:0000256" key="4">
    <source>
        <dbReference type="ARBA" id="ARBA00022801"/>
    </source>
</evidence>
<evidence type="ECO:0000256" key="2">
    <source>
        <dbReference type="ARBA" id="ARBA00006188"/>
    </source>
</evidence>
<dbReference type="GO" id="GO:0004339">
    <property type="term" value="F:glucan 1,4-alpha-glucosidase activity"/>
    <property type="evidence" value="ECO:0007669"/>
    <property type="project" value="UniProtKB-EC"/>
</dbReference>
<evidence type="ECO:0000256" key="1">
    <source>
        <dbReference type="ARBA" id="ARBA00001863"/>
    </source>
</evidence>
<comment type="catalytic activity">
    <reaction evidence="1">
        <text>Hydrolysis of terminal (1-&gt;4)-linked alpha-D-glucose residues successively from non-reducing ends of the chains with release of beta-D-glucose.</text>
        <dbReference type="EC" id="3.2.1.3"/>
    </reaction>
</comment>
<dbReference type="PRINTS" id="PR00736">
    <property type="entry name" value="GLHYDRLASE15"/>
</dbReference>